<name>A0A0K9PPZ7_ZOSMR</name>
<dbReference type="Proteomes" id="UP000036987">
    <property type="component" value="Unassembled WGS sequence"/>
</dbReference>
<dbReference type="OrthoDB" id="1916794at2759"/>
<protein>
    <submittedName>
        <fullName evidence="1">Uncharacterized protein</fullName>
    </submittedName>
</protein>
<dbReference type="AlphaFoldDB" id="A0A0K9PPZ7"/>
<evidence type="ECO:0000313" key="2">
    <source>
        <dbReference type="Proteomes" id="UP000036987"/>
    </source>
</evidence>
<dbReference type="EMBL" id="LFYR01000692">
    <property type="protein sequence ID" value="KMZ71039.1"/>
    <property type="molecule type" value="Genomic_DNA"/>
</dbReference>
<organism evidence="1 2">
    <name type="scientific">Zostera marina</name>
    <name type="common">Eelgrass</name>
    <dbReference type="NCBI Taxonomy" id="29655"/>
    <lineage>
        <taxon>Eukaryota</taxon>
        <taxon>Viridiplantae</taxon>
        <taxon>Streptophyta</taxon>
        <taxon>Embryophyta</taxon>
        <taxon>Tracheophyta</taxon>
        <taxon>Spermatophyta</taxon>
        <taxon>Magnoliopsida</taxon>
        <taxon>Liliopsida</taxon>
        <taxon>Zosteraceae</taxon>
        <taxon>Zostera</taxon>
    </lineage>
</organism>
<sequence length="90" mass="10105">MVPRCITIHQQLFIPLISISEINEAFSFSSDMDFHSFSRRTLQGLCKKNKIPANMTNVAMAEALENLPTVDGMDEIQDFMTPMKKAVATP</sequence>
<dbReference type="PANTHER" id="PTHR33621">
    <property type="entry name" value="ASPARTIC/GLUTAMIC ACID-RICH PROTEIN"/>
    <property type="match status" value="1"/>
</dbReference>
<proteinExistence type="predicted"/>
<reference evidence="2" key="1">
    <citation type="journal article" date="2016" name="Nature">
        <title>The genome of the seagrass Zostera marina reveals angiosperm adaptation to the sea.</title>
        <authorList>
            <person name="Olsen J.L."/>
            <person name="Rouze P."/>
            <person name="Verhelst B."/>
            <person name="Lin Y.-C."/>
            <person name="Bayer T."/>
            <person name="Collen J."/>
            <person name="Dattolo E."/>
            <person name="De Paoli E."/>
            <person name="Dittami S."/>
            <person name="Maumus F."/>
            <person name="Michel G."/>
            <person name="Kersting A."/>
            <person name="Lauritano C."/>
            <person name="Lohaus R."/>
            <person name="Toepel M."/>
            <person name="Tonon T."/>
            <person name="Vanneste K."/>
            <person name="Amirebrahimi M."/>
            <person name="Brakel J."/>
            <person name="Bostroem C."/>
            <person name="Chovatia M."/>
            <person name="Grimwood J."/>
            <person name="Jenkins J.W."/>
            <person name="Jueterbock A."/>
            <person name="Mraz A."/>
            <person name="Stam W.T."/>
            <person name="Tice H."/>
            <person name="Bornberg-Bauer E."/>
            <person name="Green P.J."/>
            <person name="Pearson G.A."/>
            <person name="Procaccini G."/>
            <person name="Duarte C.M."/>
            <person name="Schmutz J."/>
            <person name="Reusch T.B.H."/>
            <person name="Van de Peer Y."/>
        </authorList>
    </citation>
    <scope>NUCLEOTIDE SEQUENCE [LARGE SCALE GENOMIC DNA]</scope>
    <source>
        <strain evidence="2">cv. Finnish</strain>
    </source>
</reference>
<keyword evidence="2" id="KW-1185">Reference proteome</keyword>
<evidence type="ECO:0000313" key="1">
    <source>
        <dbReference type="EMBL" id="KMZ71039.1"/>
    </source>
</evidence>
<accession>A0A0K9PPZ7</accession>
<comment type="caution">
    <text evidence="1">The sequence shown here is derived from an EMBL/GenBank/DDBJ whole genome shotgun (WGS) entry which is preliminary data.</text>
</comment>
<dbReference type="PANTHER" id="PTHR33621:SF2">
    <property type="entry name" value="RIBOSOMAL L1 DOMAIN-CONTAINING PROTEIN"/>
    <property type="match status" value="1"/>
</dbReference>
<gene>
    <name evidence="1" type="ORF">ZOSMA_18G01390</name>
</gene>